<dbReference type="Pfam" id="PF12276">
    <property type="entry name" value="DUF3617"/>
    <property type="match status" value="1"/>
</dbReference>
<accession>T0J469</accession>
<dbReference type="AlphaFoldDB" id="T0J469"/>
<feature type="signal peptide" evidence="1">
    <location>
        <begin position="1"/>
        <end position="22"/>
    </location>
</feature>
<evidence type="ECO:0008006" key="4">
    <source>
        <dbReference type="Google" id="ProtNLM"/>
    </source>
</evidence>
<feature type="chain" id="PRO_5004577861" description="DUF3617 domain-containing protein" evidence="1">
    <location>
        <begin position="23"/>
        <end position="184"/>
    </location>
</feature>
<proteinExistence type="predicted"/>
<dbReference type="Proteomes" id="UP000015523">
    <property type="component" value="Unassembled WGS sequence"/>
</dbReference>
<dbReference type="eggNOG" id="ENOG5033B38">
    <property type="taxonomic scope" value="Bacteria"/>
</dbReference>
<keyword evidence="1" id="KW-0732">Signal</keyword>
<comment type="caution">
    <text evidence="2">The sequence shown here is derived from an EMBL/GenBank/DDBJ whole genome shotgun (WGS) entry which is preliminary data.</text>
</comment>
<reference evidence="2 3" key="1">
    <citation type="journal article" date="2013" name="Genome Announc.">
        <title>Draft Genome Sequence of Sphingobium ummariense Strain RL-3, a Hexachlorocyclohexane-Degrading Bacterium.</title>
        <authorList>
            <person name="Kohli P."/>
            <person name="Dua A."/>
            <person name="Sangwan N."/>
            <person name="Oldach P."/>
            <person name="Khurana J.P."/>
            <person name="Lal R."/>
        </authorList>
    </citation>
    <scope>NUCLEOTIDE SEQUENCE [LARGE SCALE GENOMIC DNA]</scope>
    <source>
        <strain evidence="2 3">RL-3</strain>
    </source>
</reference>
<organism evidence="2 3">
    <name type="scientific">Sphingobium ummariense RL-3</name>
    <dbReference type="NCBI Taxonomy" id="1346791"/>
    <lineage>
        <taxon>Bacteria</taxon>
        <taxon>Pseudomonadati</taxon>
        <taxon>Pseudomonadota</taxon>
        <taxon>Alphaproteobacteria</taxon>
        <taxon>Sphingomonadales</taxon>
        <taxon>Sphingomonadaceae</taxon>
        <taxon>Sphingobium</taxon>
    </lineage>
</organism>
<evidence type="ECO:0000256" key="1">
    <source>
        <dbReference type="SAM" id="SignalP"/>
    </source>
</evidence>
<dbReference type="RefSeq" id="WP_021317451.1">
    <property type="nucleotide sequence ID" value="NZ_AUWY01000058.1"/>
</dbReference>
<evidence type="ECO:0000313" key="2">
    <source>
        <dbReference type="EMBL" id="EQB32731.1"/>
    </source>
</evidence>
<dbReference type="OrthoDB" id="7405484at2"/>
<protein>
    <recommendedName>
        <fullName evidence="4">DUF3617 domain-containing protein</fullName>
    </recommendedName>
</protein>
<dbReference type="InterPro" id="IPR022061">
    <property type="entry name" value="DUF3617"/>
</dbReference>
<keyword evidence="3" id="KW-1185">Reference proteome</keyword>
<gene>
    <name evidence="2" type="ORF">M529_07795</name>
</gene>
<dbReference type="EMBL" id="AUWY01000058">
    <property type="protein sequence ID" value="EQB32731.1"/>
    <property type="molecule type" value="Genomic_DNA"/>
</dbReference>
<dbReference type="PATRIC" id="fig|1346791.3.peg.1495"/>
<sequence length="184" mass="19765">MRRTIPMLAGLLAMLSACGEKAGEEAGRIAATDGMTKEEVRAEVNKVQLKPGEWEGSFAVDDIDLSNMPGAPAQMEDQMKRMMSRTALRYCVTPEEAANPGARMFSGQESKDCTYSGFEARGGSVKGQVSCKTEGGTMNAVMNGNYAPESYEMQMDMKMVGSPQGSTMAMKARSTGRWVGAECS</sequence>
<name>T0J469_9SPHN</name>
<dbReference type="PROSITE" id="PS51257">
    <property type="entry name" value="PROKAR_LIPOPROTEIN"/>
    <property type="match status" value="1"/>
</dbReference>
<evidence type="ECO:0000313" key="3">
    <source>
        <dbReference type="Proteomes" id="UP000015523"/>
    </source>
</evidence>